<protein>
    <recommendedName>
        <fullName evidence="5">Oxygen sensor histidine kinase NreB</fullName>
        <ecNumber evidence="4">2.7.13.3</ecNumber>
    </recommendedName>
    <alternativeName>
        <fullName evidence="15">Nitrogen regulation protein B</fullName>
    </alternativeName>
</protein>
<accession>A0ABP3GPX7</accession>
<feature type="transmembrane region" description="Helical" evidence="16">
    <location>
        <begin position="47"/>
        <end position="68"/>
    </location>
</feature>
<evidence type="ECO:0000256" key="13">
    <source>
        <dbReference type="ARBA" id="ARBA00023014"/>
    </source>
</evidence>
<keyword evidence="12" id="KW-0902">Two-component regulatory system</keyword>
<evidence type="ECO:0000313" key="18">
    <source>
        <dbReference type="EMBL" id="GAA0351925.1"/>
    </source>
</evidence>
<evidence type="ECO:0000256" key="16">
    <source>
        <dbReference type="SAM" id="Phobius"/>
    </source>
</evidence>
<evidence type="ECO:0000256" key="6">
    <source>
        <dbReference type="ARBA" id="ARBA00022485"/>
    </source>
</evidence>
<keyword evidence="16" id="KW-0812">Transmembrane</keyword>
<dbReference type="InterPro" id="IPR017205">
    <property type="entry name" value="Sig_transdc_His_kinase_ChrS"/>
</dbReference>
<dbReference type="Gene3D" id="1.20.5.1930">
    <property type="match status" value="1"/>
</dbReference>
<reference evidence="19" key="1">
    <citation type="journal article" date="2019" name="Int. J. Syst. Evol. Microbiol.">
        <title>The Global Catalogue of Microorganisms (GCM) 10K type strain sequencing project: providing services to taxonomists for standard genome sequencing and annotation.</title>
        <authorList>
            <consortium name="The Broad Institute Genomics Platform"/>
            <consortium name="The Broad Institute Genome Sequencing Center for Infectious Disease"/>
            <person name="Wu L."/>
            <person name="Ma J."/>
        </authorList>
    </citation>
    <scope>NUCLEOTIDE SEQUENCE [LARGE SCALE GENOMIC DNA]</scope>
    <source>
        <strain evidence="19">JCM 3146</strain>
    </source>
</reference>
<dbReference type="CDD" id="cd16917">
    <property type="entry name" value="HATPase_UhpB-NarQ-NarX-like"/>
    <property type="match status" value="1"/>
</dbReference>
<gene>
    <name evidence="18" type="ORF">GCM10010151_46930</name>
</gene>
<keyword evidence="16" id="KW-0472">Membrane</keyword>
<evidence type="ECO:0000256" key="3">
    <source>
        <dbReference type="ARBA" id="ARBA00004496"/>
    </source>
</evidence>
<evidence type="ECO:0000256" key="11">
    <source>
        <dbReference type="ARBA" id="ARBA00023004"/>
    </source>
</evidence>
<dbReference type="InterPro" id="IPR050482">
    <property type="entry name" value="Sensor_HK_TwoCompSys"/>
</dbReference>
<dbReference type="PIRSF" id="PIRSF037434">
    <property type="entry name" value="STHK_ChrS"/>
    <property type="match status" value="1"/>
</dbReference>
<dbReference type="InterPro" id="IPR005467">
    <property type="entry name" value="His_kinase_dom"/>
</dbReference>
<dbReference type="GO" id="GO:0016301">
    <property type="term" value="F:kinase activity"/>
    <property type="evidence" value="ECO:0007669"/>
    <property type="project" value="UniProtKB-KW"/>
</dbReference>
<comment type="cofactor">
    <cofactor evidence="2">
        <name>[4Fe-4S] cluster</name>
        <dbReference type="ChEBI" id="CHEBI:49883"/>
    </cofactor>
</comment>
<evidence type="ECO:0000313" key="19">
    <source>
        <dbReference type="Proteomes" id="UP001501822"/>
    </source>
</evidence>
<evidence type="ECO:0000256" key="15">
    <source>
        <dbReference type="ARBA" id="ARBA00030800"/>
    </source>
</evidence>
<comment type="subcellular location">
    <subcellularLocation>
        <location evidence="3">Cytoplasm</location>
    </subcellularLocation>
</comment>
<dbReference type="PANTHER" id="PTHR24421:SF62">
    <property type="entry name" value="SENSORY TRANSDUCTION HISTIDINE KINASE"/>
    <property type="match status" value="1"/>
</dbReference>
<feature type="transmembrane region" description="Helical" evidence="16">
    <location>
        <begin position="147"/>
        <end position="166"/>
    </location>
</feature>
<feature type="domain" description="Histidine kinase" evidence="17">
    <location>
        <begin position="316"/>
        <end position="403"/>
    </location>
</feature>
<keyword evidence="6" id="KW-0004">4Fe-4S</keyword>
<keyword evidence="13" id="KW-0411">Iron-sulfur</keyword>
<dbReference type="Gene3D" id="3.30.565.10">
    <property type="entry name" value="Histidine kinase-like ATPase, C-terminal domain"/>
    <property type="match status" value="1"/>
</dbReference>
<keyword evidence="19" id="KW-1185">Reference proteome</keyword>
<evidence type="ECO:0000256" key="9">
    <source>
        <dbReference type="ARBA" id="ARBA00022723"/>
    </source>
</evidence>
<keyword evidence="9" id="KW-0479">Metal-binding</keyword>
<evidence type="ECO:0000256" key="8">
    <source>
        <dbReference type="ARBA" id="ARBA00022679"/>
    </source>
</evidence>
<dbReference type="PANTHER" id="PTHR24421">
    <property type="entry name" value="NITRATE/NITRITE SENSOR PROTEIN NARX-RELATED"/>
    <property type="match status" value="1"/>
</dbReference>
<dbReference type="PROSITE" id="PS50109">
    <property type="entry name" value="HIS_KIN"/>
    <property type="match status" value="1"/>
</dbReference>
<dbReference type="EMBL" id="BAAABM010000045">
    <property type="protein sequence ID" value="GAA0351925.1"/>
    <property type="molecule type" value="Genomic_DNA"/>
</dbReference>
<dbReference type="SMART" id="SM00387">
    <property type="entry name" value="HATPase_c"/>
    <property type="match status" value="1"/>
</dbReference>
<dbReference type="Pfam" id="PF07730">
    <property type="entry name" value="HisKA_3"/>
    <property type="match status" value="1"/>
</dbReference>
<name>A0ABP3GPX7_9ACTN</name>
<dbReference type="InterPro" id="IPR036890">
    <property type="entry name" value="HATPase_C_sf"/>
</dbReference>
<dbReference type="Pfam" id="PF02518">
    <property type="entry name" value="HATPase_c"/>
    <property type="match status" value="1"/>
</dbReference>
<dbReference type="InterPro" id="IPR003594">
    <property type="entry name" value="HATPase_dom"/>
</dbReference>
<dbReference type="PRINTS" id="PR00344">
    <property type="entry name" value="BCTRLSENSOR"/>
</dbReference>
<evidence type="ECO:0000256" key="7">
    <source>
        <dbReference type="ARBA" id="ARBA00022490"/>
    </source>
</evidence>
<evidence type="ECO:0000256" key="10">
    <source>
        <dbReference type="ARBA" id="ARBA00022777"/>
    </source>
</evidence>
<keyword evidence="10 18" id="KW-0418">Kinase</keyword>
<sequence length="408" mass="43273">MAVLSDGLDRPSGGLDRREAILLRVIPYGALAVSTVLVLLADAKTPAQVWATLGLAAAAAAWMLIVALPGTSGPGPRLGGFYYAGQLVLFALLILRSPLFGLFGWTGYVQVVYLRGRWKQAGVVATALIVSVTYIGGFQSFRAATVPVYLILAVATGAVGMLFTVLEMRRRAILDRLAEANASLKVALEENAGLHAQLLIQAREAGVLDERQRMAREIHDTLAQGLTGIVAQLEAARQNPTEWRRYADQAQALARENLAEARRSVQALRSPHLENARLPEAITGLSERWATTSGVPVGVEVTGEARPMLPDVEVALFRVAQEALTNVAKHAGASRVGLTLSYLDDVVLLDVRDDGVGFDPAAGGPGFGLTSMRQRLLRVAGRLEVESSPGEGTAINATVPALAAGAHL</sequence>
<dbReference type="InterPro" id="IPR011712">
    <property type="entry name" value="Sig_transdc_His_kin_sub3_dim/P"/>
</dbReference>
<dbReference type="InterPro" id="IPR004358">
    <property type="entry name" value="Sig_transdc_His_kin-like_C"/>
</dbReference>
<feature type="transmembrane region" description="Helical" evidence="16">
    <location>
        <begin position="20"/>
        <end position="40"/>
    </location>
</feature>
<keyword evidence="8" id="KW-0808">Transferase</keyword>
<dbReference type="RefSeq" id="WP_252806401.1">
    <property type="nucleotide sequence ID" value="NZ_BAAABM010000045.1"/>
</dbReference>
<keyword evidence="11" id="KW-0408">Iron</keyword>
<evidence type="ECO:0000259" key="17">
    <source>
        <dbReference type="PROSITE" id="PS50109"/>
    </source>
</evidence>
<keyword evidence="7" id="KW-0963">Cytoplasm</keyword>
<evidence type="ECO:0000256" key="5">
    <source>
        <dbReference type="ARBA" id="ARBA00017322"/>
    </source>
</evidence>
<dbReference type="Proteomes" id="UP001501822">
    <property type="component" value="Unassembled WGS sequence"/>
</dbReference>
<organism evidence="18 19">
    <name type="scientific">Actinoallomurus spadix</name>
    <dbReference type="NCBI Taxonomy" id="79912"/>
    <lineage>
        <taxon>Bacteria</taxon>
        <taxon>Bacillati</taxon>
        <taxon>Actinomycetota</taxon>
        <taxon>Actinomycetes</taxon>
        <taxon>Streptosporangiales</taxon>
        <taxon>Thermomonosporaceae</taxon>
        <taxon>Actinoallomurus</taxon>
    </lineage>
</organism>
<evidence type="ECO:0000256" key="2">
    <source>
        <dbReference type="ARBA" id="ARBA00001966"/>
    </source>
</evidence>
<comment type="caution">
    <text evidence="18">The sequence shown here is derived from an EMBL/GenBank/DDBJ whole genome shotgun (WGS) entry which is preliminary data.</text>
</comment>
<proteinExistence type="predicted"/>
<comment type="catalytic activity">
    <reaction evidence="1">
        <text>ATP + protein L-histidine = ADP + protein N-phospho-L-histidine.</text>
        <dbReference type="EC" id="2.7.13.3"/>
    </reaction>
</comment>
<dbReference type="EC" id="2.7.13.3" evidence="4"/>
<feature type="transmembrane region" description="Helical" evidence="16">
    <location>
        <begin position="88"/>
        <end position="109"/>
    </location>
</feature>
<evidence type="ECO:0000256" key="4">
    <source>
        <dbReference type="ARBA" id="ARBA00012438"/>
    </source>
</evidence>
<evidence type="ECO:0000256" key="1">
    <source>
        <dbReference type="ARBA" id="ARBA00000085"/>
    </source>
</evidence>
<evidence type="ECO:0000256" key="14">
    <source>
        <dbReference type="ARBA" id="ARBA00024827"/>
    </source>
</evidence>
<evidence type="ECO:0000256" key="12">
    <source>
        <dbReference type="ARBA" id="ARBA00023012"/>
    </source>
</evidence>
<feature type="transmembrane region" description="Helical" evidence="16">
    <location>
        <begin position="121"/>
        <end position="141"/>
    </location>
</feature>
<keyword evidence="16" id="KW-1133">Transmembrane helix</keyword>
<dbReference type="SUPFAM" id="SSF55874">
    <property type="entry name" value="ATPase domain of HSP90 chaperone/DNA topoisomerase II/histidine kinase"/>
    <property type="match status" value="1"/>
</dbReference>
<comment type="function">
    <text evidence="14">Member of the two-component regulatory system NreB/NreC involved in the control of dissimilatory nitrate/nitrite reduction in response to oxygen. NreB functions as a direct oxygen sensor histidine kinase which is autophosphorylated, in the absence of oxygen, probably at the conserved histidine residue, and transfers its phosphate group probably to a conserved aspartate residue of NreC. NreB/NreC activates the expression of the nitrate (narGHJI) and nitrite (nir) reductase operons, as well as the putative nitrate transporter gene narT.</text>
</comment>